<gene>
    <name evidence="2" type="ORF">METZ01_LOCUS370561</name>
</gene>
<proteinExistence type="predicted"/>
<name>A0A382T881_9ZZZZ</name>
<organism evidence="2">
    <name type="scientific">marine metagenome</name>
    <dbReference type="NCBI Taxonomy" id="408172"/>
    <lineage>
        <taxon>unclassified sequences</taxon>
        <taxon>metagenomes</taxon>
        <taxon>ecological metagenomes</taxon>
    </lineage>
</organism>
<protein>
    <recommendedName>
        <fullName evidence="3">Zinc-ribbon domain-containing protein</fullName>
    </recommendedName>
</protein>
<dbReference type="EMBL" id="UINC01134269">
    <property type="protein sequence ID" value="SVD17707.1"/>
    <property type="molecule type" value="Genomic_DNA"/>
</dbReference>
<keyword evidence="1" id="KW-1133">Transmembrane helix</keyword>
<keyword evidence="1" id="KW-0472">Membrane</keyword>
<evidence type="ECO:0000256" key="1">
    <source>
        <dbReference type="SAM" id="Phobius"/>
    </source>
</evidence>
<sequence>MALQSCYECNKEISSKAIICPQCGAPQNPVSGLVDKAKKVIVSSLLDKAKELFRFLRKYFVVIFTFILIYMIFYFLYSFYSKTIAPEILKKMHDG</sequence>
<feature type="transmembrane region" description="Helical" evidence="1">
    <location>
        <begin position="59"/>
        <end position="80"/>
    </location>
</feature>
<accession>A0A382T881</accession>
<keyword evidence="1" id="KW-0812">Transmembrane</keyword>
<evidence type="ECO:0000313" key="2">
    <source>
        <dbReference type="EMBL" id="SVD17707.1"/>
    </source>
</evidence>
<reference evidence="2" key="1">
    <citation type="submission" date="2018-05" db="EMBL/GenBank/DDBJ databases">
        <authorList>
            <person name="Lanie J.A."/>
            <person name="Ng W.-L."/>
            <person name="Kazmierczak K.M."/>
            <person name="Andrzejewski T.M."/>
            <person name="Davidsen T.M."/>
            <person name="Wayne K.J."/>
            <person name="Tettelin H."/>
            <person name="Glass J.I."/>
            <person name="Rusch D."/>
            <person name="Podicherti R."/>
            <person name="Tsui H.-C.T."/>
            <person name="Winkler M.E."/>
        </authorList>
    </citation>
    <scope>NUCLEOTIDE SEQUENCE</scope>
</reference>
<dbReference type="AlphaFoldDB" id="A0A382T881"/>
<evidence type="ECO:0008006" key="3">
    <source>
        <dbReference type="Google" id="ProtNLM"/>
    </source>
</evidence>